<proteinExistence type="predicted"/>
<protein>
    <submittedName>
        <fullName evidence="2">Uncharacterized protein</fullName>
    </submittedName>
</protein>
<reference evidence="3" key="1">
    <citation type="journal article" date="2005" name="Nature">
        <title>The map-based sequence of the rice genome.</title>
        <authorList>
            <consortium name="International rice genome sequencing project (IRGSP)"/>
            <person name="Matsumoto T."/>
            <person name="Wu J."/>
            <person name="Kanamori H."/>
            <person name="Katayose Y."/>
            <person name="Fujisawa M."/>
            <person name="Namiki N."/>
            <person name="Mizuno H."/>
            <person name="Yamamoto K."/>
            <person name="Antonio B.A."/>
            <person name="Baba T."/>
            <person name="Sakata K."/>
            <person name="Nagamura Y."/>
            <person name="Aoki H."/>
            <person name="Arikawa K."/>
            <person name="Arita K."/>
            <person name="Bito T."/>
            <person name="Chiden Y."/>
            <person name="Fujitsuka N."/>
            <person name="Fukunaka R."/>
            <person name="Hamada M."/>
            <person name="Harada C."/>
            <person name="Hayashi A."/>
            <person name="Hijishita S."/>
            <person name="Honda M."/>
            <person name="Hosokawa S."/>
            <person name="Ichikawa Y."/>
            <person name="Idonuma A."/>
            <person name="Iijima M."/>
            <person name="Ikeda M."/>
            <person name="Ikeno M."/>
            <person name="Ito K."/>
            <person name="Ito S."/>
            <person name="Ito T."/>
            <person name="Ito Y."/>
            <person name="Ito Y."/>
            <person name="Iwabuchi A."/>
            <person name="Kamiya K."/>
            <person name="Karasawa W."/>
            <person name="Kurita K."/>
            <person name="Katagiri S."/>
            <person name="Kikuta A."/>
            <person name="Kobayashi H."/>
            <person name="Kobayashi N."/>
            <person name="Machita K."/>
            <person name="Maehara T."/>
            <person name="Masukawa M."/>
            <person name="Mizubayashi T."/>
            <person name="Mukai Y."/>
            <person name="Nagasaki H."/>
            <person name="Nagata Y."/>
            <person name="Naito S."/>
            <person name="Nakashima M."/>
            <person name="Nakama Y."/>
            <person name="Nakamichi Y."/>
            <person name="Nakamura M."/>
            <person name="Meguro A."/>
            <person name="Negishi M."/>
            <person name="Ohta I."/>
            <person name="Ohta T."/>
            <person name="Okamoto M."/>
            <person name="Ono N."/>
            <person name="Saji S."/>
            <person name="Sakaguchi M."/>
            <person name="Sakai K."/>
            <person name="Shibata M."/>
            <person name="Shimokawa T."/>
            <person name="Song J."/>
            <person name="Takazaki Y."/>
            <person name="Terasawa K."/>
            <person name="Tsugane M."/>
            <person name="Tsuji K."/>
            <person name="Ueda S."/>
            <person name="Waki K."/>
            <person name="Yamagata H."/>
            <person name="Yamamoto M."/>
            <person name="Yamamoto S."/>
            <person name="Yamane H."/>
            <person name="Yoshiki S."/>
            <person name="Yoshihara R."/>
            <person name="Yukawa K."/>
            <person name="Zhong H."/>
            <person name="Yano M."/>
            <person name="Yuan Q."/>
            <person name="Ouyang S."/>
            <person name="Liu J."/>
            <person name="Jones K.M."/>
            <person name="Gansberger K."/>
            <person name="Moffat K."/>
            <person name="Hill J."/>
            <person name="Bera J."/>
            <person name="Fadrosh D."/>
            <person name="Jin S."/>
            <person name="Johri S."/>
            <person name="Kim M."/>
            <person name="Overton L."/>
            <person name="Reardon M."/>
            <person name="Tsitrin T."/>
            <person name="Vuong H."/>
            <person name="Weaver B."/>
            <person name="Ciecko A."/>
            <person name="Tallon L."/>
            <person name="Jackson J."/>
            <person name="Pai G."/>
            <person name="Aken S.V."/>
            <person name="Utterback T."/>
            <person name="Reidmuller S."/>
            <person name="Feldblyum T."/>
            <person name="Hsiao J."/>
            <person name="Zismann V."/>
            <person name="Iobst S."/>
            <person name="de Vazeille A.R."/>
            <person name="Buell C.R."/>
            <person name="Ying K."/>
            <person name="Li Y."/>
            <person name="Lu T."/>
            <person name="Huang Y."/>
            <person name="Zhao Q."/>
            <person name="Feng Q."/>
            <person name="Zhang L."/>
            <person name="Zhu J."/>
            <person name="Weng Q."/>
            <person name="Mu J."/>
            <person name="Lu Y."/>
            <person name="Fan D."/>
            <person name="Liu Y."/>
            <person name="Guan J."/>
            <person name="Zhang Y."/>
            <person name="Yu S."/>
            <person name="Liu X."/>
            <person name="Zhang Y."/>
            <person name="Hong G."/>
            <person name="Han B."/>
            <person name="Choisne N."/>
            <person name="Demange N."/>
            <person name="Orjeda G."/>
            <person name="Samain S."/>
            <person name="Cattolico L."/>
            <person name="Pelletier E."/>
            <person name="Couloux A."/>
            <person name="Segurens B."/>
            <person name="Wincker P."/>
            <person name="D'Hont A."/>
            <person name="Scarpelli C."/>
            <person name="Weissenbach J."/>
            <person name="Salanoubat M."/>
            <person name="Quetier F."/>
            <person name="Yu Y."/>
            <person name="Kim H.R."/>
            <person name="Rambo T."/>
            <person name="Currie J."/>
            <person name="Collura K."/>
            <person name="Luo M."/>
            <person name="Yang T."/>
            <person name="Ammiraju J.S.S."/>
            <person name="Engler F."/>
            <person name="Soderlund C."/>
            <person name="Wing R.A."/>
            <person name="Palmer L.E."/>
            <person name="de la Bastide M."/>
            <person name="Spiegel L."/>
            <person name="Nascimento L."/>
            <person name="Zutavern T."/>
            <person name="O'Shaughnessy A."/>
            <person name="Dike S."/>
            <person name="Dedhia N."/>
            <person name="Preston R."/>
            <person name="Balija V."/>
            <person name="McCombie W.R."/>
            <person name="Chow T."/>
            <person name="Chen H."/>
            <person name="Chung M."/>
            <person name="Chen C."/>
            <person name="Shaw J."/>
            <person name="Wu H."/>
            <person name="Hsiao K."/>
            <person name="Chao Y."/>
            <person name="Chu M."/>
            <person name="Cheng C."/>
            <person name="Hour A."/>
            <person name="Lee P."/>
            <person name="Lin S."/>
            <person name="Lin Y."/>
            <person name="Liou J."/>
            <person name="Liu S."/>
            <person name="Hsing Y."/>
            <person name="Raghuvanshi S."/>
            <person name="Mohanty A."/>
            <person name="Bharti A.K."/>
            <person name="Gaur A."/>
            <person name="Gupta V."/>
            <person name="Kumar D."/>
            <person name="Ravi V."/>
            <person name="Vij S."/>
            <person name="Kapur A."/>
            <person name="Khurana P."/>
            <person name="Khurana P."/>
            <person name="Khurana J.P."/>
            <person name="Tyagi A.K."/>
            <person name="Gaikwad K."/>
            <person name="Singh A."/>
            <person name="Dalal V."/>
            <person name="Srivastava S."/>
            <person name="Dixit A."/>
            <person name="Pal A.K."/>
            <person name="Ghazi I.A."/>
            <person name="Yadav M."/>
            <person name="Pandit A."/>
            <person name="Bhargava A."/>
            <person name="Sureshbabu K."/>
            <person name="Batra K."/>
            <person name="Sharma T.R."/>
            <person name="Mohapatra T."/>
            <person name="Singh N.K."/>
            <person name="Messing J."/>
            <person name="Nelson A.B."/>
            <person name="Fuks G."/>
            <person name="Kavchok S."/>
            <person name="Keizer G."/>
            <person name="Linton E."/>
            <person name="Llaca V."/>
            <person name="Song R."/>
            <person name="Tanyolac B."/>
            <person name="Young S."/>
            <person name="Ho-Il K."/>
            <person name="Hahn J.H."/>
            <person name="Sangsakoo G."/>
            <person name="Vanavichit A."/>
            <person name="de Mattos Luiz.A.T."/>
            <person name="Zimmer P.D."/>
            <person name="Malone G."/>
            <person name="Dellagostin O."/>
            <person name="de Oliveira A.C."/>
            <person name="Bevan M."/>
            <person name="Bancroft I."/>
            <person name="Minx P."/>
            <person name="Cordum H."/>
            <person name="Wilson R."/>
            <person name="Cheng Z."/>
            <person name="Jin W."/>
            <person name="Jiang J."/>
            <person name="Leong S.A."/>
            <person name="Iwama H."/>
            <person name="Gojobori T."/>
            <person name="Itoh T."/>
            <person name="Niimura Y."/>
            <person name="Fujii Y."/>
            <person name="Habara T."/>
            <person name="Sakai H."/>
            <person name="Sato Y."/>
            <person name="Wilson G."/>
            <person name="Kumar K."/>
            <person name="McCouch S."/>
            <person name="Juretic N."/>
            <person name="Hoen D."/>
            <person name="Wright S."/>
            <person name="Bruskiewich R."/>
            <person name="Bureau T."/>
            <person name="Miyao A."/>
            <person name="Hirochika H."/>
            <person name="Nishikawa T."/>
            <person name="Kadowaki K."/>
            <person name="Sugiura M."/>
            <person name="Burr B."/>
            <person name="Sasaki T."/>
        </authorList>
    </citation>
    <scope>NUCLEOTIDE SEQUENCE [LARGE SCALE GENOMIC DNA]</scope>
    <source>
        <strain evidence="3">cv. Nipponbare</strain>
    </source>
</reference>
<feature type="region of interest" description="Disordered" evidence="1">
    <location>
        <begin position="1"/>
        <end position="78"/>
    </location>
</feature>
<accession>Q10GR0</accession>
<feature type="compositionally biased region" description="Basic and acidic residues" evidence="1">
    <location>
        <begin position="29"/>
        <end position="55"/>
    </location>
</feature>
<dbReference type="EMBL" id="AC107206">
    <property type="protein sequence ID" value="AAT77038.1"/>
    <property type="molecule type" value="Genomic_DNA"/>
</dbReference>
<sequence>MALLSRSNAPAVAMGGRGGGEPTRGRGGRWQETEREKAWSSREWGKPAVSAHREGGGGASEGGGEAGGERRRGRRLGRWDSPKYHSQLRGFAEIPFSFDSPFPRIFVDLFKSI</sequence>
<dbReference type="AlphaFoldDB" id="Q10GR0"/>
<dbReference type="Proteomes" id="UP000000763">
    <property type="component" value="Chromosome 3"/>
</dbReference>
<name>Q10GR0_ORYSJ</name>
<evidence type="ECO:0000256" key="1">
    <source>
        <dbReference type="SAM" id="MobiDB-lite"/>
    </source>
</evidence>
<gene>
    <name evidence="2" type="ORF">OSJNBa0063J18.3</name>
</gene>
<organism evidence="2 3">
    <name type="scientific">Oryza sativa subsp. japonica</name>
    <name type="common">Rice</name>
    <dbReference type="NCBI Taxonomy" id="39947"/>
    <lineage>
        <taxon>Eukaryota</taxon>
        <taxon>Viridiplantae</taxon>
        <taxon>Streptophyta</taxon>
        <taxon>Embryophyta</taxon>
        <taxon>Tracheophyta</taxon>
        <taxon>Spermatophyta</taxon>
        <taxon>Magnoliopsida</taxon>
        <taxon>Liliopsida</taxon>
        <taxon>Poales</taxon>
        <taxon>Poaceae</taxon>
        <taxon>BOP clade</taxon>
        <taxon>Oryzoideae</taxon>
        <taxon>Oryzeae</taxon>
        <taxon>Oryzinae</taxon>
        <taxon>Oryza</taxon>
        <taxon>Oryza sativa</taxon>
    </lineage>
</organism>
<feature type="compositionally biased region" description="Gly residues" evidence="1">
    <location>
        <begin position="56"/>
        <end position="66"/>
    </location>
</feature>
<evidence type="ECO:0000313" key="3">
    <source>
        <dbReference type="Proteomes" id="UP000000763"/>
    </source>
</evidence>
<evidence type="ECO:0000313" key="2">
    <source>
        <dbReference type="EMBL" id="AAT77038.1"/>
    </source>
</evidence>
<reference evidence="3" key="2">
    <citation type="journal article" date="2008" name="Nucleic Acids Res.">
        <title>The rice annotation project database (RAP-DB): 2008 update.</title>
        <authorList>
            <consortium name="The rice annotation project (RAP)"/>
        </authorList>
    </citation>
    <scope>GENOME REANNOTATION</scope>
    <source>
        <strain evidence="3">cv. Nipponbare</strain>
    </source>
</reference>